<dbReference type="eggNOG" id="COG5492">
    <property type="taxonomic scope" value="Bacteria"/>
</dbReference>
<dbReference type="InterPro" id="IPR026906">
    <property type="entry name" value="LRR_5"/>
</dbReference>
<dbReference type="SUPFAM" id="SSF52058">
    <property type="entry name" value="L domain-like"/>
    <property type="match status" value="1"/>
</dbReference>
<dbReference type="Gene3D" id="2.60.40.10">
    <property type="entry name" value="Immunoglobulins"/>
    <property type="match status" value="1"/>
</dbReference>
<dbReference type="InterPro" id="IPR051922">
    <property type="entry name" value="Bact_Sporulation_Assoc"/>
</dbReference>
<dbReference type="InterPro" id="IPR007253">
    <property type="entry name" value="Cell_wall-bd_2"/>
</dbReference>
<dbReference type="AlphaFoldDB" id="L0F640"/>
<keyword evidence="1" id="KW-0732">Signal</keyword>
<keyword evidence="3" id="KW-1185">Reference proteome</keyword>
<evidence type="ECO:0000256" key="1">
    <source>
        <dbReference type="SAM" id="SignalP"/>
    </source>
</evidence>
<dbReference type="STRING" id="871963.Desdi_0908"/>
<dbReference type="InterPro" id="IPR032675">
    <property type="entry name" value="LRR_dom_sf"/>
</dbReference>
<dbReference type="Pfam" id="PF13306">
    <property type="entry name" value="LRR_5"/>
    <property type="match status" value="1"/>
</dbReference>
<dbReference type="eggNOG" id="COG2247">
    <property type="taxonomic scope" value="Bacteria"/>
</dbReference>
<organism evidence="2 3">
    <name type="scientific">Desulfitobacterium dichloroeliminans (strain LMG P-21439 / DCA1)</name>
    <dbReference type="NCBI Taxonomy" id="871963"/>
    <lineage>
        <taxon>Bacteria</taxon>
        <taxon>Bacillati</taxon>
        <taxon>Bacillota</taxon>
        <taxon>Clostridia</taxon>
        <taxon>Eubacteriales</taxon>
        <taxon>Desulfitobacteriaceae</taxon>
        <taxon>Desulfitobacterium</taxon>
    </lineage>
</organism>
<dbReference type="KEGG" id="ddl:Desdi_0908"/>
<dbReference type="PANTHER" id="PTHR30032">
    <property type="entry name" value="N-ACETYLMURAMOYL-L-ALANINE AMIDASE-RELATED"/>
    <property type="match status" value="1"/>
</dbReference>
<dbReference type="Pfam" id="PF05345">
    <property type="entry name" value="He_PIG"/>
    <property type="match status" value="1"/>
</dbReference>
<dbReference type="Gene3D" id="3.80.10.10">
    <property type="entry name" value="Ribonuclease Inhibitor"/>
    <property type="match status" value="1"/>
</dbReference>
<reference evidence="3" key="1">
    <citation type="submission" date="2012-02" db="EMBL/GenBank/DDBJ databases">
        <title>Complete sequence of Desulfitobacterium dichloroeliminans LMG P-21439.</title>
        <authorList>
            <person name="Lucas S."/>
            <person name="Han J."/>
            <person name="Lapidus A."/>
            <person name="Cheng J.-F."/>
            <person name="Goodwin L."/>
            <person name="Pitluck S."/>
            <person name="Peters L."/>
            <person name="Ovchinnikova G."/>
            <person name="Teshima H."/>
            <person name="Detter J.C."/>
            <person name="Han C."/>
            <person name="Tapia R."/>
            <person name="Land M."/>
            <person name="Hauser L."/>
            <person name="Kyrpides N."/>
            <person name="Ivanova N."/>
            <person name="Pagani I."/>
            <person name="Kruse T."/>
            <person name="de Vos W.M."/>
            <person name="Boon N."/>
            <person name="Smidt H."/>
            <person name="Woyke T."/>
        </authorList>
    </citation>
    <scope>NUCLEOTIDE SEQUENCE [LARGE SCALE GENOMIC DNA]</scope>
    <source>
        <strain evidence="3">LMG P-21439 / DCA1</strain>
    </source>
</reference>
<feature type="chain" id="PRO_5003941239" evidence="1">
    <location>
        <begin position="23"/>
        <end position="1244"/>
    </location>
</feature>
<dbReference type="EMBL" id="CP003344">
    <property type="protein sequence ID" value="AGA68428.1"/>
    <property type="molecule type" value="Genomic_DNA"/>
</dbReference>
<dbReference type="PANTHER" id="PTHR30032:SF8">
    <property type="entry name" value="GERMINATION-SPECIFIC N-ACETYLMURAMOYL-L-ALANINE AMIDASE"/>
    <property type="match status" value="1"/>
</dbReference>
<protein>
    <submittedName>
        <fullName evidence="2">Cell wall-binding protein</fullName>
    </submittedName>
</protein>
<accession>L0F640</accession>
<dbReference type="InterPro" id="IPR015919">
    <property type="entry name" value="Cadherin-like_sf"/>
</dbReference>
<dbReference type="Proteomes" id="UP000010797">
    <property type="component" value="Chromosome"/>
</dbReference>
<evidence type="ECO:0000313" key="3">
    <source>
        <dbReference type="Proteomes" id="UP000010797"/>
    </source>
</evidence>
<dbReference type="HOGENOM" id="CLU_266351_0_0_9"/>
<dbReference type="RefSeq" id="WP_015261428.1">
    <property type="nucleotide sequence ID" value="NC_019903.1"/>
</dbReference>
<dbReference type="InterPro" id="IPR013783">
    <property type="entry name" value="Ig-like_fold"/>
</dbReference>
<proteinExistence type="predicted"/>
<dbReference type="Pfam" id="PF04122">
    <property type="entry name" value="CW_binding_2"/>
    <property type="match status" value="3"/>
</dbReference>
<evidence type="ECO:0000313" key="2">
    <source>
        <dbReference type="EMBL" id="AGA68428.1"/>
    </source>
</evidence>
<dbReference type="Gene3D" id="3.40.50.12090">
    <property type="match status" value="2"/>
</dbReference>
<name>L0F640_DESDL</name>
<dbReference type="SUPFAM" id="SSF49313">
    <property type="entry name" value="Cadherin-like"/>
    <property type="match status" value="1"/>
</dbReference>
<dbReference type="eggNOG" id="COG4932">
    <property type="taxonomic scope" value="Bacteria"/>
</dbReference>
<gene>
    <name evidence="2" type="ordered locus">Desdi_0908</name>
</gene>
<sequence>MLKKRILSILLVLCMVLTMVPAEVFGEGEPPSPPTVTSVSATTTNGSYKQGDTIAITVTFSSAVTVTGTPRLGLETVTTDRTASYGFRGGTNTLTFIYTVQAGDSAEDLDYKATDSLKLNGGTIIAGATDAILTLPDPGAPGSLGANKDIVIDGIAPSAITISAQNTIPAGGSVTLTAVGGPLAIGSWTAIFNQIKANTAAGANWITGIAASDLTMSPAGDGVSATLNNGGASAATIAADFVITAANVVDRAGNMAAGNITIDSAHALVVGDVFTANITVGAAAVPCTYKIIEVPAGEGTFGKVQIGDGMNSAIAPDTAGQLIIPPTVVKDGKTYDVTAIGNNAFTNCTQLNGTLNLPASVTTIGVAAFDGCSGLTGTLNLPASVTTIGVAAFDGCSGLTGTLNLPASVTTIGVRAFTNCSGFTGNLTIPAGVTTISVYAFNGCSGLNGLSFAPGSQLTTIGPEAFQGCSNLTGTLTIPAGVTIIDPYAFEGCSGLTAVSFLGNTRPNMLEVGDVFLNCTLLATVYVPGTWEEGNSVTLPGIATAYTTANGKLIREIVEIAFNGLTANGVANTTTTTELTLTFDSSVTGLAAGDITLTGATKGALSATETNGVYKLAISDITVADSANVTVAVAKTGFAFTPSSKTAAVYVGSALVAPSITTTNLPGGTVGTAYSQTLAATGSTSITWSLDSSSLPAGLTLAAGTGTISGTPTTSGSVTFTVKATNGVSPDDTQELSITIAARPSSDGGGGGGSVPAPTPTPTAGIFTFTPTQLTEMISGNQAIQVENGLQITAQPQDIPRAEGEALVIKASEIKESNTLNSFYLTYPDQQGLRKGYNITFATEKDGQTNNITQLKGKITLTFQLTEEEIQSIDPSTLVVYKEGGDGGITTLVGTFDWENNAFSVTTDHLCNFYLMAQKGIPAQRLSGANRYETAAAISRQGWKTANNVVLASGEDYPDALVAATLAGVKDAPVLLTAKDSLSPETLREIQRLQAKNIYILGGSGVIALAVEDQLAQNYTTQRIYGVNRYETAVKMGELIQSDKANTANYNTSKTVILATGLDYPDALSIAPFAAQYALPILFTGKEALQEKTAQALRDWGIEEVILVGGSGVIAEAVGDTLENQLKIKITRLSGSDRYQTSLAIAQYFENYGVADQSNASTNNSAKLYTKAAFATGESYADALAGAALAGKERMPLFLVNESSLRTELSAFLQERQLQKIYVLGGEGALSEVVKKEISIKAQQ</sequence>
<dbReference type="GO" id="GO:0005509">
    <property type="term" value="F:calcium ion binding"/>
    <property type="evidence" value="ECO:0007669"/>
    <property type="project" value="InterPro"/>
</dbReference>
<dbReference type="GO" id="GO:0016020">
    <property type="term" value="C:membrane"/>
    <property type="evidence" value="ECO:0007669"/>
    <property type="project" value="InterPro"/>
</dbReference>
<feature type="signal peptide" evidence="1">
    <location>
        <begin position="1"/>
        <end position="22"/>
    </location>
</feature>